<dbReference type="Proteomes" id="UP000663836">
    <property type="component" value="Unassembled WGS sequence"/>
</dbReference>
<dbReference type="EMBL" id="CAJOAX010003923">
    <property type="protein sequence ID" value="CAF3880662.1"/>
    <property type="molecule type" value="Genomic_DNA"/>
</dbReference>
<dbReference type="PROSITE" id="PS50181">
    <property type="entry name" value="FBOX"/>
    <property type="match status" value="1"/>
</dbReference>
<evidence type="ECO:0000313" key="5">
    <source>
        <dbReference type="EMBL" id="CAF1155173.1"/>
    </source>
</evidence>
<evidence type="ECO:0000313" key="6">
    <source>
        <dbReference type="EMBL" id="CAF1166566.1"/>
    </source>
</evidence>
<feature type="domain" description="F-box" evidence="1">
    <location>
        <begin position="1"/>
        <end position="47"/>
    </location>
</feature>
<dbReference type="EMBL" id="CAJNOL010000601">
    <property type="protein sequence ID" value="CAF1133380.1"/>
    <property type="molecule type" value="Genomic_DNA"/>
</dbReference>
<proteinExistence type="predicted"/>
<evidence type="ECO:0000313" key="8">
    <source>
        <dbReference type="EMBL" id="CAF3880662.1"/>
    </source>
</evidence>
<organism evidence="3 9">
    <name type="scientific">Rotaria sordida</name>
    <dbReference type="NCBI Taxonomy" id="392033"/>
    <lineage>
        <taxon>Eukaryota</taxon>
        <taxon>Metazoa</taxon>
        <taxon>Spiralia</taxon>
        <taxon>Gnathifera</taxon>
        <taxon>Rotifera</taxon>
        <taxon>Eurotatoria</taxon>
        <taxon>Bdelloidea</taxon>
        <taxon>Philodinida</taxon>
        <taxon>Philodinidae</taxon>
        <taxon>Rotaria</taxon>
    </lineage>
</organism>
<sequence length="578" mass="68693">MKFEQLPNELIFDVFEYLNAIHIFRAFYGLNSRFNKLLNISFKFYHLDFRSVSKYTFTNVCQQHLPLIIDKVVTFYLADDDETPNLPEIFLSYNFTLDKFIHLKSLSLQSIRSFDILNKIILQCHHLSYLTHFKLIQCLFNNEENNLINNIWNLPKLIYCHIDDLMSKGICFSKLSIISSSIKYLSIKNITCDFRYLSHIFEQTPCLQQLCTTIICTEKNEKFQTTVPLLTNLNLSFNGPIAMMMNLFQSMFNLHYLTLSTSYLLLNGNEWKKILIDFLPNLKIFRLKMDFHFRESNNIEDKINELLQTFQTDFWIKYHQWFVRCDWNPSNAFSHAILYTLPYAFNDFHFINESYSKSTCPNEEDYWLYNQVQILQHENSISNNFEYFPIQFPNISHLEIILPFNEKFLSNIPSLNHLISLDVTLLPGDSVYNQLQLLLNRAPHLHLLRFSHVSDLEIILFKIHNRSIRRLDFFTKESMLYSWYFNKEQCIALANSSLGRQCQTLVIDIKHRTNVNDLINNMTNLQSLIFQCKDDKWNPKISSSTNDELIQWLHEYLPSTCLISRNTQQISIIQVWIR</sequence>
<dbReference type="OrthoDB" id="9977334at2759"/>
<dbReference type="EMBL" id="CAJNOL010000584">
    <property type="protein sequence ID" value="CAF1125290.1"/>
    <property type="molecule type" value="Genomic_DNA"/>
</dbReference>
<dbReference type="EMBL" id="CAJOBD010000209">
    <property type="protein sequence ID" value="CAF3613965.1"/>
    <property type="molecule type" value="Genomic_DNA"/>
</dbReference>
<dbReference type="Gene3D" id="3.80.10.10">
    <property type="entry name" value="Ribonuclease Inhibitor"/>
    <property type="match status" value="1"/>
</dbReference>
<comment type="caution">
    <text evidence="3">The sequence shown here is derived from an EMBL/GenBank/DDBJ whole genome shotgun (WGS) entry which is preliminary data.</text>
</comment>
<evidence type="ECO:0000313" key="4">
    <source>
        <dbReference type="EMBL" id="CAF1133380.1"/>
    </source>
</evidence>
<dbReference type="EMBL" id="CAJNOT010001156">
    <property type="protein sequence ID" value="CAF1155173.1"/>
    <property type="molecule type" value="Genomic_DNA"/>
</dbReference>
<reference evidence="3" key="1">
    <citation type="submission" date="2021-02" db="EMBL/GenBank/DDBJ databases">
        <authorList>
            <person name="Nowell W R."/>
        </authorList>
    </citation>
    <scope>NUCLEOTIDE SEQUENCE</scope>
</reference>
<evidence type="ECO:0000313" key="2">
    <source>
        <dbReference type="EMBL" id="CAF0883627.1"/>
    </source>
</evidence>
<protein>
    <recommendedName>
        <fullName evidence="1">F-box domain-containing protein</fullName>
    </recommendedName>
</protein>
<dbReference type="AlphaFoldDB" id="A0A814QW78"/>
<evidence type="ECO:0000313" key="9">
    <source>
        <dbReference type="Proteomes" id="UP000663870"/>
    </source>
</evidence>
<name>A0A814QW78_9BILA</name>
<dbReference type="EMBL" id="CAJNOH010000118">
    <property type="protein sequence ID" value="CAF0883627.1"/>
    <property type="molecule type" value="Genomic_DNA"/>
</dbReference>
<dbReference type="EMBL" id="CAJNOO010001529">
    <property type="protein sequence ID" value="CAF1166566.1"/>
    <property type="molecule type" value="Genomic_DNA"/>
</dbReference>
<evidence type="ECO:0000313" key="3">
    <source>
        <dbReference type="EMBL" id="CAF1125290.1"/>
    </source>
</evidence>
<dbReference type="Proteomes" id="UP000663882">
    <property type="component" value="Unassembled WGS sequence"/>
</dbReference>
<gene>
    <name evidence="7" type="ORF">JBS370_LOCUS4440</name>
    <name evidence="3" type="ORF">JXQ802_LOCUS20422</name>
    <name evidence="4" type="ORF">JXQ802_LOCUS20824</name>
    <name evidence="8" type="ORF">OTI717_LOCUS22736</name>
    <name evidence="2" type="ORF">PYM288_LOCUS8664</name>
    <name evidence="6" type="ORF">RFH988_LOCUS22729</name>
    <name evidence="5" type="ORF">ZHD862_LOCUS20380</name>
</gene>
<keyword evidence="9" id="KW-1185">Reference proteome</keyword>
<dbReference type="Proteomes" id="UP000663870">
    <property type="component" value="Unassembled WGS sequence"/>
</dbReference>
<dbReference type="InterPro" id="IPR032675">
    <property type="entry name" value="LRR_dom_sf"/>
</dbReference>
<dbReference type="Proteomes" id="UP000663854">
    <property type="component" value="Unassembled WGS sequence"/>
</dbReference>
<evidence type="ECO:0000259" key="1">
    <source>
        <dbReference type="PROSITE" id="PS50181"/>
    </source>
</evidence>
<dbReference type="Proteomes" id="UP000663864">
    <property type="component" value="Unassembled WGS sequence"/>
</dbReference>
<dbReference type="InterPro" id="IPR001810">
    <property type="entry name" value="F-box_dom"/>
</dbReference>
<dbReference type="Proteomes" id="UP000663823">
    <property type="component" value="Unassembled WGS sequence"/>
</dbReference>
<evidence type="ECO:0000313" key="7">
    <source>
        <dbReference type="EMBL" id="CAF3613965.1"/>
    </source>
</evidence>
<accession>A0A814QW78</accession>